<accession>A0A125BE41</accession>
<dbReference type="EMBL" id="LRDC01000040">
    <property type="protein sequence ID" value="KVX00620.1"/>
    <property type="molecule type" value="Genomic_DNA"/>
</dbReference>
<reference evidence="3 4" key="1">
    <citation type="submission" date="2016-01" db="EMBL/GenBank/DDBJ databases">
        <title>Draft genome of the antarctic isolate Shewanella frigidimarina Ag06-30.</title>
        <authorList>
            <person name="Parmeciano Di Noto G."/>
            <person name="Vazquez S."/>
            <person name="Mac Cormack W."/>
            <person name="Iriarte A."/>
            <person name="Quiroga C."/>
        </authorList>
    </citation>
    <scope>NUCLEOTIDE SEQUENCE [LARGE SCALE GENOMIC DNA]</scope>
    <source>
        <strain evidence="3 4">Ag06-30</strain>
    </source>
</reference>
<dbReference type="AlphaFoldDB" id="A0A125BE41"/>
<dbReference type="CDD" id="cd01109">
    <property type="entry name" value="HTH_YyaN"/>
    <property type="match status" value="1"/>
</dbReference>
<evidence type="ECO:0000313" key="4">
    <source>
        <dbReference type="Proteomes" id="UP000055702"/>
    </source>
</evidence>
<feature type="domain" description="HTH merR-type" evidence="2">
    <location>
        <begin position="1"/>
        <end position="69"/>
    </location>
</feature>
<dbReference type="PANTHER" id="PTHR30204">
    <property type="entry name" value="REDOX-CYCLING DRUG-SENSING TRANSCRIPTIONAL ACTIVATOR SOXR"/>
    <property type="match status" value="1"/>
</dbReference>
<dbReference type="PANTHER" id="PTHR30204:SF98">
    <property type="entry name" value="HTH-TYPE TRANSCRIPTIONAL REGULATOR ADHR"/>
    <property type="match status" value="1"/>
</dbReference>
<dbReference type="SMART" id="SM00422">
    <property type="entry name" value="HTH_MERR"/>
    <property type="match status" value="1"/>
</dbReference>
<dbReference type="PROSITE" id="PS50937">
    <property type="entry name" value="HTH_MERR_2"/>
    <property type="match status" value="1"/>
</dbReference>
<keyword evidence="1" id="KW-0238">DNA-binding</keyword>
<dbReference type="GO" id="GO:0003700">
    <property type="term" value="F:DNA-binding transcription factor activity"/>
    <property type="evidence" value="ECO:0007669"/>
    <property type="project" value="InterPro"/>
</dbReference>
<evidence type="ECO:0000259" key="2">
    <source>
        <dbReference type="PROSITE" id="PS50937"/>
    </source>
</evidence>
<dbReference type="RefSeq" id="WP_059746942.1">
    <property type="nucleotide sequence ID" value="NZ_JBOZOX010000013.1"/>
</dbReference>
<dbReference type="Proteomes" id="UP000055702">
    <property type="component" value="Unassembled WGS sequence"/>
</dbReference>
<gene>
    <name evidence="3" type="ORF">AWJ07_07660</name>
</gene>
<dbReference type="InterPro" id="IPR000551">
    <property type="entry name" value="MerR-type_HTH_dom"/>
</dbReference>
<protein>
    <submittedName>
        <fullName evidence="3">MerR family transcriptional regulator</fullName>
    </submittedName>
</protein>
<dbReference type="Pfam" id="PF13411">
    <property type="entry name" value="MerR_1"/>
    <property type="match status" value="1"/>
</dbReference>
<dbReference type="InterPro" id="IPR009061">
    <property type="entry name" value="DNA-bd_dom_put_sf"/>
</dbReference>
<name>A0A125BE41_SHEFR</name>
<dbReference type="Gene3D" id="1.10.1660.10">
    <property type="match status" value="1"/>
</dbReference>
<dbReference type="SUPFAM" id="SSF46955">
    <property type="entry name" value="Putative DNA-binding domain"/>
    <property type="match status" value="1"/>
</dbReference>
<dbReference type="GO" id="GO:0003677">
    <property type="term" value="F:DNA binding"/>
    <property type="evidence" value="ECO:0007669"/>
    <property type="project" value="UniProtKB-KW"/>
</dbReference>
<sequence length="118" mass="13634">MNMKAFSTLAGLSSYTLRYYEKVGLLNNIQRNSSGHRVYTAKDLEWINFVKRLKDTGMALTKIQQYAQLRSLGPGTVLDRQQLLECHKDQLQAHIELQKNHLLALENKISLYKANKVR</sequence>
<comment type="caution">
    <text evidence="3">The sequence shown here is derived from an EMBL/GenBank/DDBJ whole genome shotgun (WGS) entry which is preliminary data.</text>
</comment>
<proteinExistence type="predicted"/>
<organism evidence="3">
    <name type="scientific">Shewanella frigidimarina</name>
    <dbReference type="NCBI Taxonomy" id="56812"/>
    <lineage>
        <taxon>Bacteria</taxon>
        <taxon>Pseudomonadati</taxon>
        <taxon>Pseudomonadota</taxon>
        <taxon>Gammaproteobacteria</taxon>
        <taxon>Alteromonadales</taxon>
        <taxon>Shewanellaceae</taxon>
        <taxon>Shewanella</taxon>
    </lineage>
</organism>
<dbReference type="PRINTS" id="PR00040">
    <property type="entry name" value="HTHMERR"/>
</dbReference>
<evidence type="ECO:0000313" key="3">
    <source>
        <dbReference type="EMBL" id="KVX00620.1"/>
    </source>
</evidence>
<dbReference type="InterPro" id="IPR047057">
    <property type="entry name" value="MerR_fam"/>
</dbReference>
<evidence type="ECO:0000256" key="1">
    <source>
        <dbReference type="ARBA" id="ARBA00023125"/>
    </source>
</evidence>